<accession>A0AAN7KEG5</accession>
<keyword evidence="1" id="KW-1133">Transmembrane helix</keyword>
<dbReference type="PANTHER" id="PTHR31871">
    <property type="entry name" value="OS02G0137100 PROTEIN"/>
    <property type="match status" value="1"/>
</dbReference>
<dbReference type="Proteomes" id="UP001346149">
    <property type="component" value="Unassembled WGS sequence"/>
</dbReference>
<gene>
    <name evidence="2" type="ORF">SAY86_025682</name>
</gene>
<dbReference type="AlphaFoldDB" id="A0AAN7KEG5"/>
<evidence type="ECO:0000256" key="1">
    <source>
        <dbReference type="SAM" id="Phobius"/>
    </source>
</evidence>
<sequence>MRNLSRQHHHHMHRCLCCHPRSYIRLVQHLIERCLILRLSQDQCVKVLAERAGIQPLVTLTGFTYRHTLYRPYLILCGCIIFQFFFLIWKLPMHVLFGRINAFAVWRGLLKENRDFFQAYFLAISHQSSESSILGLLGRLQEEDNGDQREGTHPGH</sequence>
<keyword evidence="3" id="KW-1185">Reference proteome</keyword>
<name>A0AAN7KEG5_TRANT</name>
<keyword evidence="1" id="KW-0472">Membrane</keyword>
<organism evidence="2 3">
    <name type="scientific">Trapa natans</name>
    <name type="common">Water chestnut</name>
    <dbReference type="NCBI Taxonomy" id="22666"/>
    <lineage>
        <taxon>Eukaryota</taxon>
        <taxon>Viridiplantae</taxon>
        <taxon>Streptophyta</taxon>
        <taxon>Embryophyta</taxon>
        <taxon>Tracheophyta</taxon>
        <taxon>Spermatophyta</taxon>
        <taxon>Magnoliopsida</taxon>
        <taxon>eudicotyledons</taxon>
        <taxon>Gunneridae</taxon>
        <taxon>Pentapetalae</taxon>
        <taxon>rosids</taxon>
        <taxon>malvids</taxon>
        <taxon>Myrtales</taxon>
        <taxon>Lythraceae</taxon>
        <taxon>Trapa</taxon>
    </lineage>
</organism>
<comment type="caution">
    <text evidence="2">The sequence shown here is derived from an EMBL/GenBank/DDBJ whole genome shotgun (WGS) entry which is preliminary data.</text>
</comment>
<reference evidence="2 3" key="1">
    <citation type="journal article" date="2023" name="Hortic Res">
        <title>Pangenome of water caltrop reveals structural variations and asymmetric subgenome divergence after allopolyploidization.</title>
        <authorList>
            <person name="Zhang X."/>
            <person name="Chen Y."/>
            <person name="Wang L."/>
            <person name="Yuan Y."/>
            <person name="Fang M."/>
            <person name="Shi L."/>
            <person name="Lu R."/>
            <person name="Comes H.P."/>
            <person name="Ma Y."/>
            <person name="Chen Y."/>
            <person name="Huang G."/>
            <person name="Zhou Y."/>
            <person name="Zheng Z."/>
            <person name="Qiu Y."/>
        </authorList>
    </citation>
    <scope>NUCLEOTIDE SEQUENCE [LARGE SCALE GENOMIC DNA]</scope>
    <source>
        <strain evidence="2">F231</strain>
    </source>
</reference>
<protein>
    <submittedName>
        <fullName evidence="2">Uncharacterized protein</fullName>
    </submittedName>
</protein>
<evidence type="ECO:0000313" key="2">
    <source>
        <dbReference type="EMBL" id="KAK4764592.1"/>
    </source>
</evidence>
<evidence type="ECO:0000313" key="3">
    <source>
        <dbReference type="Proteomes" id="UP001346149"/>
    </source>
</evidence>
<dbReference type="Pfam" id="PF09713">
    <property type="entry name" value="A_thal_3526"/>
    <property type="match status" value="1"/>
</dbReference>
<dbReference type="EMBL" id="JAXQNO010000023">
    <property type="protein sequence ID" value="KAK4764592.1"/>
    <property type="molecule type" value="Genomic_DNA"/>
</dbReference>
<dbReference type="PANTHER" id="PTHR31871:SF5">
    <property type="entry name" value="TRANSMEMBRANE PROTEIN"/>
    <property type="match status" value="1"/>
</dbReference>
<keyword evidence="1" id="KW-0812">Transmembrane</keyword>
<proteinExistence type="predicted"/>
<feature type="transmembrane region" description="Helical" evidence="1">
    <location>
        <begin position="70"/>
        <end position="89"/>
    </location>
</feature>
<dbReference type="InterPro" id="IPR006476">
    <property type="entry name" value="CHP01589_pln"/>
</dbReference>